<reference evidence="2 3" key="1">
    <citation type="submission" date="2017-05" db="EMBL/GenBank/DDBJ databases">
        <authorList>
            <person name="Varghese N."/>
            <person name="Submissions S."/>
        </authorList>
    </citation>
    <scope>NUCLEOTIDE SEQUENCE [LARGE SCALE GENOMIC DNA]</scope>
    <source>
        <strain evidence="2 3">DSM 25457</strain>
    </source>
</reference>
<keyword evidence="3" id="KW-1185">Reference proteome</keyword>
<feature type="region of interest" description="Disordered" evidence="1">
    <location>
        <begin position="91"/>
        <end position="111"/>
    </location>
</feature>
<proteinExistence type="predicted"/>
<dbReference type="Proteomes" id="UP001158067">
    <property type="component" value="Unassembled WGS sequence"/>
</dbReference>
<accession>A0ABY1PWS4</accession>
<evidence type="ECO:0000313" key="3">
    <source>
        <dbReference type="Proteomes" id="UP001158067"/>
    </source>
</evidence>
<evidence type="ECO:0008006" key="4">
    <source>
        <dbReference type="Google" id="ProtNLM"/>
    </source>
</evidence>
<protein>
    <recommendedName>
        <fullName evidence="4">Response regulatory domain-containing protein</fullName>
    </recommendedName>
</protein>
<dbReference type="RefSeq" id="WP_283432081.1">
    <property type="nucleotide sequence ID" value="NZ_FXUG01000003.1"/>
</dbReference>
<evidence type="ECO:0000313" key="2">
    <source>
        <dbReference type="EMBL" id="SMP51563.1"/>
    </source>
</evidence>
<organism evidence="2 3">
    <name type="scientific">Neorhodopirellula lusitana</name>
    <dbReference type="NCBI Taxonomy" id="445327"/>
    <lineage>
        <taxon>Bacteria</taxon>
        <taxon>Pseudomonadati</taxon>
        <taxon>Planctomycetota</taxon>
        <taxon>Planctomycetia</taxon>
        <taxon>Pirellulales</taxon>
        <taxon>Pirellulaceae</taxon>
        <taxon>Neorhodopirellula</taxon>
    </lineage>
</organism>
<evidence type="ECO:0000256" key="1">
    <source>
        <dbReference type="SAM" id="MobiDB-lite"/>
    </source>
</evidence>
<sequence length="232" mass="25171">MSSKIPAAVTLADIDLESIVRSVLQRLQGTPVVSTSNSPNCHSLNQRMITLEDLEGLPASTTQLHLPEKCVVTPAVKDELKQRKISFARGAIQSTGDKPAMPSDAQPKPKSPFRRVRLIHDDSVDSGLHAAVKKQLISRNVRICDEAGVTAMLSNRPSIAVYESISASTSAVLISRVDDVQRFKNELRPTVFVLDIQHLPLIALINSIVAIVKRSDATWTGVPKITVAGGQR</sequence>
<dbReference type="EMBL" id="FXUG01000003">
    <property type="protein sequence ID" value="SMP51563.1"/>
    <property type="molecule type" value="Genomic_DNA"/>
</dbReference>
<comment type="caution">
    <text evidence="2">The sequence shown here is derived from an EMBL/GenBank/DDBJ whole genome shotgun (WGS) entry which is preliminary data.</text>
</comment>
<gene>
    <name evidence="2" type="ORF">SAMN06265222_103293</name>
</gene>
<name>A0ABY1PWS4_9BACT</name>